<name>A0ABM9D7Z5_9BACT</name>
<keyword evidence="4" id="KW-1185">Reference proteome</keyword>
<organism evidence="3 4">
    <name type="scientific">Trichlorobacter ammonificans</name>
    <dbReference type="NCBI Taxonomy" id="2916410"/>
    <lineage>
        <taxon>Bacteria</taxon>
        <taxon>Pseudomonadati</taxon>
        <taxon>Thermodesulfobacteriota</taxon>
        <taxon>Desulfuromonadia</taxon>
        <taxon>Geobacterales</taxon>
        <taxon>Geobacteraceae</taxon>
        <taxon>Trichlorobacter</taxon>
    </lineage>
</organism>
<keyword evidence="2" id="KW-0812">Transmembrane</keyword>
<reference evidence="3 4" key="1">
    <citation type="submission" date="2022-03" db="EMBL/GenBank/DDBJ databases">
        <authorList>
            <person name="Koch H."/>
        </authorList>
    </citation>
    <scope>NUCLEOTIDE SEQUENCE [LARGE SCALE GENOMIC DNA]</scope>
    <source>
        <strain evidence="3 4">G1</strain>
    </source>
</reference>
<feature type="region of interest" description="Disordered" evidence="1">
    <location>
        <begin position="161"/>
        <end position="182"/>
    </location>
</feature>
<gene>
    <name evidence="3" type="ORF">GEAMG1_1505</name>
</gene>
<keyword evidence="2" id="KW-1133">Transmembrane helix</keyword>
<evidence type="ECO:0000256" key="1">
    <source>
        <dbReference type="SAM" id="MobiDB-lite"/>
    </source>
</evidence>
<protein>
    <recommendedName>
        <fullName evidence="5">Type II secretion system protein</fullName>
    </recommendedName>
</protein>
<dbReference type="RefSeq" id="WP_305732164.1">
    <property type="nucleotide sequence ID" value="NZ_OW150024.1"/>
</dbReference>
<sequence>MTTDGCRLLRSTDGFTYLTALFMVMVMGVLSAAAGQGWQQRMQREREEELLFRGSQLQDALTRWHYPRGSAHVATPLADLRHLLRDPRTPATVRHLRRLYPDPITGSDWELIRDPVRGIIGVASTSGLQPFKVDNFPESLREFTNKQSYRDWRFVARPPVAASTGAETAPQPIGTSPRSGPQ</sequence>
<evidence type="ECO:0000313" key="4">
    <source>
        <dbReference type="Proteomes" id="UP001295463"/>
    </source>
</evidence>
<evidence type="ECO:0000313" key="3">
    <source>
        <dbReference type="EMBL" id="CAH2031335.1"/>
    </source>
</evidence>
<dbReference type="Proteomes" id="UP001295463">
    <property type="component" value="Chromosome"/>
</dbReference>
<dbReference type="EMBL" id="OW150024">
    <property type="protein sequence ID" value="CAH2031335.1"/>
    <property type="molecule type" value="Genomic_DNA"/>
</dbReference>
<evidence type="ECO:0008006" key="5">
    <source>
        <dbReference type="Google" id="ProtNLM"/>
    </source>
</evidence>
<proteinExistence type="predicted"/>
<feature type="compositionally biased region" description="Polar residues" evidence="1">
    <location>
        <begin position="173"/>
        <end position="182"/>
    </location>
</feature>
<accession>A0ABM9D7Z5</accession>
<evidence type="ECO:0000256" key="2">
    <source>
        <dbReference type="SAM" id="Phobius"/>
    </source>
</evidence>
<keyword evidence="2" id="KW-0472">Membrane</keyword>
<feature type="transmembrane region" description="Helical" evidence="2">
    <location>
        <begin position="15"/>
        <end position="34"/>
    </location>
</feature>